<evidence type="ECO:0000256" key="4">
    <source>
        <dbReference type="ARBA" id="ARBA00022833"/>
    </source>
</evidence>
<organism evidence="7 8">
    <name type="scientific">Paradevosia shaoguanensis</name>
    <dbReference type="NCBI Taxonomy" id="1335043"/>
    <lineage>
        <taxon>Bacteria</taxon>
        <taxon>Pseudomonadati</taxon>
        <taxon>Pseudomonadota</taxon>
        <taxon>Alphaproteobacteria</taxon>
        <taxon>Hyphomicrobiales</taxon>
        <taxon>Devosiaceae</taxon>
        <taxon>Paradevosia</taxon>
    </lineage>
</organism>
<dbReference type="Pfam" id="PF22039">
    <property type="entry name" value="HUTI_composite_bact"/>
    <property type="match status" value="1"/>
</dbReference>
<protein>
    <submittedName>
        <fullName evidence="7">Amidohydrolase family protein</fullName>
    </submittedName>
</protein>
<dbReference type="InterPro" id="IPR032466">
    <property type="entry name" value="Metal_Hydrolase"/>
</dbReference>
<proteinExistence type="inferred from homology"/>
<dbReference type="Pfam" id="PF01979">
    <property type="entry name" value="Amidohydro_1"/>
    <property type="match status" value="1"/>
</dbReference>
<dbReference type="InterPro" id="IPR054418">
    <property type="entry name" value="MQNX/HUTI_composite_N"/>
</dbReference>
<dbReference type="GO" id="GO:0016810">
    <property type="term" value="F:hydrolase activity, acting on carbon-nitrogen (but not peptide) bonds"/>
    <property type="evidence" value="ECO:0007669"/>
    <property type="project" value="InterPro"/>
</dbReference>
<comment type="caution">
    <text evidence="7">The sequence shown here is derived from an EMBL/GenBank/DDBJ whole genome shotgun (WGS) entry which is preliminary data.</text>
</comment>
<feature type="domain" description="Amidohydrolase-related" evidence="5">
    <location>
        <begin position="58"/>
        <end position="431"/>
    </location>
</feature>
<dbReference type="InterPro" id="IPR050287">
    <property type="entry name" value="MTA/SAH_deaminase"/>
</dbReference>
<evidence type="ECO:0000259" key="6">
    <source>
        <dbReference type="Pfam" id="PF22039"/>
    </source>
</evidence>
<sequence length="485" mass="53060">MADIIIKNGTVITVDGERRVIENGAVAITGDRIVAVGKTEDVLAAHQAPKVIDATHKVIMPGLIDGHAHAGHALIKTMGGGNSEQWYDACHKAYTVASTPEFWYAESRLAALERLRFGVTTGVSLLGGGATVLRTDDPVYGSAHCRGVAEVGTRSFVAVGPTFPPQPRTYARIDENGVAHEYPVGYEQQFETCKQLVAEWHGKHGKRINIAMIYPVLRPERLRALSEADLALARKQVVEIADFARENGLVFTQDGHGKDSVTYAKELGILGPNALLSHSTDLTEEEIRIVAETGAHIAHNPSAIGSIKGRCPVPELLDAGANVCIGSDATAPDRTGDMFRHMQQCMHYHRTHFKDPDLLPPGRVLEMCTIDAARALGMEDEIGSVEVGKKADIVIVNMRRPHLYPFNMEASRVIYFANGNDVETVIVDGRVALADGKAQFVDEDEVLDQAQRETELMLDRTGFHHMLAEPPMFWRHTRFPSEVTG</sequence>
<evidence type="ECO:0000313" key="7">
    <source>
        <dbReference type="EMBL" id="MCI0125445.1"/>
    </source>
</evidence>
<gene>
    <name evidence="7" type="ORF">ML536_01245</name>
</gene>
<dbReference type="Gene3D" id="2.30.40.10">
    <property type="entry name" value="Urease, subunit C, domain 1"/>
    <property type="match status" value="1"/>
</dbReference>
<dbReference type="SUPFAM" id="SSF51556">
    <property type="entry name" value="Metallo-dependent hydrolases"/>
    <property type="match status" value="1"/>
</dbReference>
<name>A0AA41QIB1_9HYPH</name>
<dbReference type="AlphaFoldDB" id="A0AA41QIB1"/>
<evidence type="ECO:0000313" key="8">
    <source>
        <dbReference type="Proteomes" id="UP001156140"/>
    </source>
</evidence>
<dbReference type="InterPro" id="IPR006680">
    <property type="entry name" value="Amidohydro-rel"/>
</dbReference>
<dbReference type="RefSeq" id="WP_281734674.1">
    <property type="nucleotide sequence ID" value="NZ_JAKETQ010000001.1"/>
</dbReference>
<evidence type="ECO:0000256" key="3">
    <source>
        <dbReference type="ARBA" id="ARBA00022801"/>
    </source>
</evidence>
<dbReference type="SUPFAM" id="SSF51338">
    <property type="entry name" value="Composite domain of metallo-dependent hydrolases"/>
    <property type="match status" value="1"/>
</dbReference>
<evidence type="ECO:0000256" key="2">
    <source>
        <dbReference type="ARBA" id="ARBA00022723"/>
    </source>
</evidence>
<comment type="similarity">
    <text evidence="1">Belongs to the metallo-dependent hydrolases superfamily. ATZ/TRZ family.</text>
</comment>
<reference evidence="7" key="1">
    <citation type="submission" date="2022-03" db="EMBL/GenBank/DDBJ databases">
        <title>The complete genome sequence of a Methyloterrigena soli.</title>
        <authorList>
            <person name="Zi Z."/>
        </authorList>
    </citation>
    <scope>NUCLEOTIDE SEQUENCE</scope>
    <source>
        <strain evidence="7">M48</strain>
    </source>
</reference>
<keyword evidence="4" id="KW-0862">Zinc</keyword>
<dbReference type="PANTHER" id="PTHR43794:SF11">
    <property type="entry name" value="AMIDOHYDROLASE-RELATED DOMAIN-CONTAINING PROTEIN"/>
    <property type="match status" value="1"/>
</dbReference>
<dbReference type="GO" id="GO:0046872">
    <property type="term" value="F:metal ion binding"/>
    <property type="evidence" value="ECO:0007669"/>
    <property type="project" value="UniProtKB-KW"/>
</dbReference>
<dbReference type="Gene3D" id="3.20.20.140">
    <property type="entry name" value="Metal-dependent hydrolases"/>
    <property type="match status" value="1"/>
</dbReference>
<dbReference type="InterPro" id="IPR011059">
    <property type="entry name" value="Metal-dep_hydrolase_composite"/>
</dbReference>
<dbReference type="PANTHER" id="PTHR43794">
    <property type="entry name" value="AMINOHYDROLASE SSNA-RELATED"/>
    <property type="match status" value="1"/>
</dbReference>
<keyword evidence="3" id="KW-0378">Hydrolase</keyword>
<evidence type="ECO:0000259" key="5">
    <source>
        <dbReference type="Pfam" id="PF01979"/>
    </source>
</evidence>
<dbReference type="Proteomes" id="UP001156140">
    <property type="component" value="Unassembled WGS sequence"/>
</dbReference>
<keyword evidence="2" id="KW-0479">Metal-binding</keyword>
<accession>A0AA41QIB1</accession>
<feature type="domain" description="Aminodeoxyfutalosine deaminase/Imidazolonepropionase-like composite" evidence="6">
    <location>
        <begin position="24"/>
        <end position="46"/>
    </location>
</feature>
<dbReference type="EMBL" id="JALAZD010000001">
    <property type="protein sequence ID" value="MCI0125445.1"/>
    <property type="molecule type" value="Genomic_DNA"/>
</dbReference>
<keyword evidence="8" id="KW-1185">Reference proteome</keyword>
<evidence type="ECO:0000256" key="1">
    <source>
        <dbReference type="ARBA" id="ARBA00006745"/>
    </source>
</evidence>